<dbReference type="Proteomes" id="UP001239445">
    <property type="component" value="Unassembled WGS sequence"/>
</dbReference>
<accession>A0AAJ0BFZ4</accession>
<keyword evidence="3" id="KW-1185">Reference proteome</keyword>
<proteinExistence type="predicted"/>
<evidence type="ECO:0000313" key="3">
    <source>
        <dbReference type="Proteomes" id="UP001239445"/>
    </source>
</evidence>
<organism evidence="2 3">
    <name type="scientific">Echria macrotheca</name>
    <dbReference type="NCBI Taxonomy" id="438768"/>
    <lineage>
        <taxon>Eukaryota</taxon>
        <taxon>Fungi</taxon>
        <taxon>Dikarya</taxon>
        <taxon>Ascomycota</taxon>
        <taxon>Pezizomycotina</taxon>
        <taxon>Sordariomycetes</taxon>
        <taxon>Sordariomycetidae</taxon>
        <taxon>Sordariales</taxon>
        <taxon>Schizotheciaceae</taxon>
        <taxon>Echria</taxon>
    </lineage>
</organism>
<dbReference type="EMBL" id="MU839832">
    <property type="protein sequence ID" value="KAK1756529.1"/>
    <property type="molecule type" value="Genomic_DNA"/>
</dbReference>
<keyword evidence="1" id="KW-0732">Signal</keyword>
<feature type="signal peptide" evidence="1">
    <location>
        <begin position="1"/>
        <end position="23"/>
    </location>
</feature>
<name>A0AAJ0BFZ4_9PEZI</name>
<comment type="caution">
    <text evidence="2">The sequence shown here is derived from an EMBL/GenBank/DDBJ whole genome shotgun (WGS) entry which is preliminary data.</text>
</comment>
<evidence type="ECO:0000313" key="2">
    <source>
        <dbReference type="EMBL" id="KAK1756529.1"/>
    </source>
</evidence>
<feature type="chain" id="PRO_5042532206" evidence="1">
    <location>
        <begin position="24"/>
        <end position="434"/>
    </location>
</feature>
<protein>
    <submittedName>
        <fullName evidence="2">Uncharacterized protein</fullName>
    </submittedName>
</protein>
<dbReference type="AlphaFoldDB" id="A0AAJ0BFZ4"/>
<evidence type="ECO:0000256" key="1">
    <source>
        <dbReference type="SAM" id="SignalP"/>
    </source>
</evidence>
<reference evidence="2" key="1">
    <citation type="submission" date="2023-06" db="EMBL/GenBank/DDBJ databases">
        <title>Genome-scale phylogeny and comparative genomics of the fungal order Sordariales.</title>
        <authorList>
            <consortium name="Lawrence Berkeley National Laboratory"/>
            <person name="Hensen N."/>
            <person name="Bonometti L."/>
            <person name="Westerberg I."/>
            <person name="Brannstrom I.O."/>
            <person name="Guillou S."/>
            <person name="Cros-Aarteil S."/>
            <person name="Calhoun S."/>
            <person name="Haridas S."/>
            <person name="Kuo A."/>
            <person name="Mondo S."/>
            <person name="Pangilinan J."/>
            <person name="Riley R."/>
            <person name="Labutti K."/>
            <person name="Andreopoulos B."/>
            <person name="Lipzen A."/>
            <person name="Chen C."/>
            <person name="Yanf M."/>
            <person name="Daum C."/>
            <person name="Ng V."/>
            <person name="Clum A."/>
            <person name="Steindorff A."/>
            <person name="Ohm R."/>
            <person name="Martin F."/>
            <person name="Silar P."/>
            <person name="Natvig D."/>
            <person name="Lalanne C."/>
            <person name="Gautier V."/>
            <person name="Ament-Velasquez S.L."/>
            <person name="Kruys A."/>
            <person name="Hutchinson M.I."/>
            <person name="Powell A.J."/>
            <person name="Barry K."/>
            <person name="Miller A.N."/>
            <person name="Grigoriev I.V."/>
            <person name="Debuchy R."/>
            <person name="Gladieux P."/>
            <person name="Thoren M.H."/>
            <person name="Johannesson H."/>
        </authorList>
    </citation>
    <scope>NUCLEOTIDE SEQUENCE</scope>
    <source>
        <strain evidence="2">PSN4</strain>
    </source>
</reference>
<gene>
    <name evidence="2" type="ORF">QBC47DRAFT_360209</name>
</gene>
<sequence>MAPFSSLVVVLLAVAMKSNLVHGQSEKGSSWCDAANWMPDYSVYHFMNATLDNYAQVDNKVPTFTLNFTEGHGTPFSVACDGVNDPLVSWSGEGRCNDIDHWDTCVRRCQRYTGEPPPNIRAETTCNRGGCNLDLYWNCSDPSYSKITQFVNLASKNSFRRPWVSDNHDWISGNFKTYKSGMKILFAARYAPEIPDPDCVAATPNAWTVTFFDYQAIHTNWSQEVIDNNGFIGGMFGQVPNFDPNEDNLQQVDWRVTLTNPAIKNFTLGCRVYHTPSTYDNSMTPSVGRLEWTTKPPLPPGPLPKAYKPGDLYWSSCTHSYDGPDTQGFPSTVTGSVAFDMTTNTLWFNQTWACGGDKSTAPSLIFASGQGPIPAACTTRPPLNIWAAQQSRGLPGSNTWVVECTAQDTSVVDMNVVSPRPAAESEAVDIYKWW</sequence>